<keyword evidence="2" id="KW-1185">Reference proteome</keyword>
<reference evidence="1 2" key="1">
    <citation type="submission" date="2019-05" db="EMBL/GenBank/DDBJ databases">
        <title>Another draft genome of Portunus trituberculatus and its Hox gene families provides insights of decapod evolution.</title>
        <authorList>
            <person name="Jeong J.-H."/>
            <person name="Song I."/>
            <person name="Kim S."/>
            <person name="Choi T."/>
            <person name="Kim D."/>
            <person name="Ryu S."/>
            <person name="Kim W."/>
        </authorList>
    </citation>
    <scope>NUCLEOTIDE SEQUENCE [LARGE SCALE GENOMIC DNA]</scope>
    <source>
        <tissue evidence="1">Muscle</tissue>
    </source>
</reference>
<dbReference type="Proteomes" id="UP000324222">
    <property type="component" value="Unassembled WGS sequence"/>
</dbReference>
<name>A0A5B7EAM5_PORTR</name>
<evidence type="ECO:0000313" key="2">
    <source>
        <dbReference type="Proteomes" id="UP000324222"/>
    </source>
</evidence>
<protein>
    <submittedName>
        <fullName evidence="1">Uncharacterized protein</fullName>
    </submittedName>
</protein>
<comment type="caution">
    <text evidence="1">The sequence shown here is derived from an EMBL/GenBank/DDBJ whole genome shotgun (WGS) entry which is preliminary data.</text>
</comment>
<evidence type="ECO:0000313" key="1">
    <source>
        <dbReference type="EMBL" id="MPC29993.1"/>
    </source>
</evidence>
<sequence>MGQCQLTQVQLCVDPYLRQASDASNLKFFDVTGVGNNALGMPSVPFRSQRPGIFSIIDFLIAWMRRKVSSADPLAASLHAAVILSRHPPGMPKRFHDLRALPKNSDS</sequence>
<accession>A0A5B7EAM5</accession>
<organism evidence="1 2">
    <name type="scientific">Portunus trituberculatus</name>
    <name type="common">Swimming crab</name>
    <name type="synonym">Neptunus trituberculatus</name>
    <dbReference type="NCBI Taxonomy" id="210409"/>
    <lineage>
        <taxon>Eukaryota</taxon>
        <taxon>Metazoa</taxon>
        <taxon>Ecdysozoa</taxon>
        <taxon>Arthropoda</taxon>
        <taxon>Crustacea</taxon>
        <taxon>Multicrustacea</taxon>
        <taxon>Malacostraca</taxon>
        <taxon>Eumalacostraca</taxon>
        <taxon>Eucarida</taxon>
        <taxon>Decapoda</taxon>
        <taxon>Pleocyemata</taxon>
        <taxon>Brachyura</taxon>
        <taxon>Eubrachyura</taxon>
        <taxon>Portunoidea</taxon>
        <taxon>Portunidae</taxon>
        <taxon>Portuninae</taxon>
        <taxon>Portunus</taxon>
    </lineage>
</organism>
<proteinExistence type="predicted"/>
<dbReference type="EMBL" id="VSRR010002172">
    <property type="protein sequence ID" value="MPC29993.1"/>
    <property type="molecule type" value="Genomic_DNA"/>
</dbReference>
<gene>
    <name evidence="1" type="ORF">E2C01_023247</name>
</gene>
<dbReference type="AlphaFoldDB" id="A0A5B7EAM5"/>